<organism evidence="1">
    <name type="scientific">Anopheles coluzzii</name>
    <name type="common">African malaria mosquito</name>
    <dbReference type="NCBI Taxonomy" id="1518534"/>
    <lineage>
        <taxon>Eukaryota</taxon>
        <taxon>Metazoa</taxon>
        <taxon>Ecdysozoa</taxon>
        <taxon>Arthropoda</taxon>
        <taxon>Hexapoda</taxon>
        <taxon>Insecta</taxon>
        <taxon>Pterygota</taxon>
        <taxon>Neoptera</taxon>
        <taxon>Endopterygota</taxon>
        <taxon>Diptera</taxon>
        <taxon>Nematocera</taxon>
        <taxon>Culicoidea</taxon>
        <taxon>Culicidae</taxon>
        <taxon>Anophelinae</taxon>
        <taxon>Anopheles</taxon>
    </lineage>
</organism>
<dbReference type="EnsemblMetazoa" id="ACOM028585-RA">
    <property type="protein sequence ID" value="ACOM028585-PA.1"/>
    <property type="gene ID" value="ACOM028585"/>
</dbReference>
<accession>A0A8W7PBI0</accession>
<proteinExistence type="predicted"/>
<evidence type="ECO:0000313" key="1">
    <source>
        <dbReference type="EnsemblMetazoa" id="ACOM028585-PA.1"/>
    </source>
</evidence>
<sequence>MYKRKTETQRQTHNLCCLAHRNNSPSSYVCNLTFDAMLQRSALALQYALPVWMHSSAALDPGQQKRSSHPISHLDESEIFTIPARCRLPRLQQIQYLAESHKLFVERSLEHSSSAAAMKRCAKQTSRLPVLPEIVERCNLVPGGGM</sequence>
<dbReference type="AlphaFoldDB" id="A0A8W7PBI0"/>
<dbReference type="Proteomes" id="UP000075882">
    <property type="component" value="Unassembled WGS sequence"/>
</dbReference>
<reference evidence="1" key="1">
    <citation type="submission" date="2022-08" db="UniProtKB">
        <authorList>
            <consortium name="EnsemblMetazoa"/>
        </authorList>
    </citation>
    <scope>IDENTIFICATION</scope>
</reference>
<name>A0A8W7PBI0_ANOCL</name>
<protein>
    <submittedName>
        <fullName evidence="1">Uncharacterized protein</fullName>
    </submittedName>
</protein>